<dbReference type="GO" id="GO:0003700">
    <property type="term" value="F:DNA-binding transcription factor activity"/>
    <property type="evidence" value="ECO:0000318"/>
    <property type="project" value="GO_Central"/>
</dbReference>
<comment type="caution">
    <text evidence="8">The sequence shown here is derived from an EMBL/GenBank/DDBJ whole genome shotgun (WGS) entry which is preliminary data.</text>
</comment>
<dbReference type="GO" id="GO:0005634">
    <property type="term" value="C:nucleus"/>
    <property type="evidence" value="ECO:0000318"/>
    <property type="project" value="GO_Central"/>
</dbReference>
<feature type="compositionally biased region" description="Basic and acidic residues" evidence="6">
    <location>
        <begin position="193"/>
        <end position="209"/>
    </location>
</feature>
<dbReference type="SMART" id="SM00774">
    <property type="entry name" value="WRKY"/>
    <property type="match status" value="1"/>
</dbReference>
<dbReference type="InterPro" id="IPR036576">
    <property type="entry name" value="WRKY_dom_sf"/>
</dbReference>
<accession>A0A2G3AK14</accession>
<dbReference type="AlphaFoldDB" id="A0A2G3AK14"/>
<keyword evidence="3" id="KW-0238">DNA-binding</keyword>
<dbReference type="Gramene" id="PHT94577">
    <property type="protein sequence ID" value="PHT94577"/>
    <property type="gene ID" value="T459_02459"/>
</dbReference>
<dbReference type="EMBL" id="AYRZ02000001">
    <property type="protein sequence ID" value="PHT94577.1"/>
    <property type="molecule type" value="Genomic_DNA"/>
</dbReference>
<dbReference type="GO" id="GO:0000976">
    <property type="term" value="F:transcription cis-regulatory region binding"/>
    <property type="evidence" value="ECO:0000318"/>
    <property type="project" value="GO_Central"/>
</dbReference>
<dbReference type="STRING" id="4072.A0A2G3AK14"/>
<keyword evidence="9" id="KW-1185">Reference proteome</keyword>
<dbReference type="Pfam" id="PF03106">
    <property type="entry name" value="WRKY"/>
    <property type="match status" value="1"/>
</dbReference>
<keyword evidence="4" id="KW-0804">Transcription</keyword>
<dbReference type="InterPro" id="IPR044810">
    <property type="entry name" value="WRKY_plant"/>
</dbReference>
<reference evidence="8 9" key="1">
    <citation type="journal article" date="2014" name="Nat. Genet.">
        <title>Genome sequence of the hot pepper provides insights into the evolution of pungency in Capsicum species.</title>
        <authorList>
            <person name="Kim S."/>
            <person name="Park M."/>
            <person name="Yeom S.I."/>
            <person name="Kim Y.M."/>
            <person name="Lee J.M."/>
            <person name="Lee H.A."/>
            <person name="Seo E."/>
            <person name="Choi J."/>
            <person name="Cheong K."/>
            <person name="Kim K.T."/>
            <person name="Jung K."/>
            <person name="Lee G.W."/>
            <person name="Oh S.K."/>
            <person name="Bae C."/>
            <person name="Kim S.B."/>
            <person name="Lee H.Y."/>
            <person name="Kim S.Y."/>
            <person name="Kim M.S."/>
            <person name="Kang B.C."/>
            <person name="Jo Y.D."/>
            <person name="Yang H.B."/>
            <person name="Jeong H.J."/>
            <person name="Kang W.H."/>
            <person name="Kwon J.K."/>
            <person name="Shin C."/>
            <person name="Lim J.Y."/>
            <person name="Park J.H."/>
            <person name="Huh J.H."/>
            <person name="Kim J.S."/>
            <person name="Kim B.D."/>
            <person name="Cohen O."/>
            <person name="Paran I."/>
            <person name="Suh M.C."/>
            <person name="Lee S.B."/>
            <person name="Kim Y.K."/>
            <person name="Shin Y."/>
            <person name="Noh S.J."/>
            <person name="Park J."/>
            <person name="Seo Y.S."/>
            <person name="Kwon S.Y."/>
            <person name="Kim H.A."/>
            <person name="Park J.M."/>
            <person name="Kim H.J."/>
            <person name="Choi S.B."/>
            <person name="Bosland P.W."/>
            <person name="Reeves G."/>
            <person name="Jo S.H."/>
            <person name="Lee B.W."/>
            <person name="Cho H.T."/>
            <person name="Choi H.S."/>
            <person name="Lee M.S."/>
            <person name="Yu Y."/>
            <person name="Do Choi Y."/>
            <person name="Park B.S."/>
            <person name="van Deynze A."/>
            <person name="Ashrafi H."/>
            <person name="Hill T."/>
            <person name="Kim W.T."/>
            <person name="Pai H.S."/>
            <person name="Ahn H.K."/>
            <person name="Yeam I."/>
            <person name="Giovannoni J.J."/>
            <person name="Rose J.K."/>
            <person name="Sorensen I."/>
            <person name="Lee S.J."/>
            <person name="Kim R.W."/>
            <person name="Choi I.Y."/>
            <person name="Choi B.S."/>
            <person name="Lim J.S."/>
            <person name="Lee Y.H."/>
            <person name="Choi D."/>
        </authorList>
    </citation>
    <scope>NUCLEOTIDE SEQUENCE [LARGE SCALE GENOMIC DNA]</scope>
    <source>
        <strain evidence="9">cv. CM334</strain>
    </source>
</reference>
<evidence type="ECO:0000313" key="9">
    <source>
        <dbReference type="Proteomes" id="UP000222542"/>
    </source>
</evidence>
<reference evidence="8 9" key="2">
    <citation type="journal article" date="2017" name="Genome Biol.">
        <title>New reference genome sequences of hot pepper reveal the massive evolution of plant disease-resistance genes by retroduplication.</title>
        <authorList>
            <person name="Kim S."/>
            <person name="Park J."/>
            <person name="Yeom S.I."/>
            <person name="Kim Y.M."/>
            <person name="Seo E."/>
            <person name="Kim K.T."/>
            <person name="Kim M.S."/>
            <person name="Lee J.M."/>
            <person name="Cheong K."/>
            <person name="Shin H.S."/>
            <person name="Kim S.B."/>
            <person name="Han K."/>
            <person name="Lee J."/>
            <person name="Park M."/>
            <person name="Lee H.A."/>
            <person name="Lee H.Y."/>
            <person name="Lee Y."/>
            <person name="Oh S."/>
            <person name="Lee J.H."/>
            <person name="Choi E."/>
            <person name="Choi E."/>
            <person name="Lee S.E."/>
            <person name="Jeon J."/>
            <person name="Kim H."/>
            <person name="Choi G."/>
            <person name="Song H."/>
            <person name="Lee J."/>
            <person name="Lee S.C."/>
            <person name="Kwon J.K."/>
            <person name="Lee H.Y."/>
            <person name="Koo N."/>
            <person name="Hong Y."/>
            <person name="Kim R.W."/>
            <person name="Kang W.H."/>
            <person name="Huh J.H."/>
            <person name="Kang B.C."/>
            <person name="Yang T.J."/>
            <person name="Lee Y.H."/>
            <person name="Bennetzen J.L."/>
            <person name="Choi D."/>
        </authorList>
    </citation>
    <scope>NUCLEOTIDE SEQUENCE [LARGE SCALE GENOMIC DNA]</scope>
    <source>
        <strain evidence="9">cv. CM334</strain>
    </source>
</reference>
<evidence type="ECO:0000256" key="4">
    <source>
        <dbReference type="ARBA" id="ARBA00023163"/>
    </source>
</evidence>
<dbReference type="OMA" id="EEPLCYA"/>
<evidence type="ECO:0000256" key="3">
    <source>
        <dbReference type="ARBA" id="ARBA00023125"/>
    </source>
</evidence>
<evidence type="ECO:0000256" key="2">
    <source>
        <dbReference type="ARBA" id="ARBA00023015"/>
    </source>
</evidence>
<keyword evidence="2" id="KW-0805">Transcription regulation</keyword>
<dbReference type="SUPFAM" id="SSF118290">
    <property type="entry name" value="WRKY DNA-binding domain"/>
    <property type="match status" value="1"/>
</dbReference>
<protein>
    <submittedName>
        <fullName evidence="8">WRKY transcription factor 69</fullName>
    </submittedName>
</protein>
<sequence>MFVYELFSSLQKVAHTSFCDFHLPTSNIFQVKCISRSFKFQLQNLSANGAYICSLVIVFCFHTQRYVSMKRGLFSVFSDSSECPDIRKIGQKVVFKVQMEGKAIKQKNEGPPSDCWSWRKYGQKPIKGSPYPRGYYRCSSSKGCSAKKQVERCSKDASLFIITYTSSHNHPGPNLPNNKDTVTHDSTATLPQQDREPTVDKDVPLKDNGDSTTTTTTATSISQGIPEENLFTDSFLGTISYDDFLPLSYPQLMEFPKSELSEENDFYDELGELQLPPSSTSFAGIFEEAILVDPS</sequence>
<dbReference type="Gene3D" id="2.20.25.80">
    <property type="entry name" value="WRKY domain"/>
    <property type="match status" value="1"/>
</dbReference>
<comment type="subcellular location">
    <subcellularLocation>
        <location evidence="1">Nucleus</location>
    </subcellularLocation>
</comment>
<dbReference type="PANTHER" id="PTHR32096:SF18">
    <property type="entry name" value="DISEASE RESISTANCE PROTEIN RRS1B-RELATED"/>
    <property type="match status" value="1"/>
</dbReference>
<feature type="domain" description="WRKY" evidence="7">
    <location>
        <begin position="113"/>
        <end position="173"/>
    </location>
</feature>
<dbReference type="Proteomes" id="UP000222542">
    <property type="component" value="Unassembled WGS sequence"/>
</dbReference>
<proteinExistence type="predicted"/>
<dbReference type="GO" id="GO:0006355">
    <property type="term" value="P:regulation of DNA-templated transcription"/>
    <property type="evidence" value="ECO:0000318"/>
    <property type="project" value="GO_Central"/>
</dbReference>
<dbReference type="PROSITE" id="PS50811">
    <property type="entry name" value="WRKY"/>
    <property type="match status" value="1"/>
</dbReference>
<keyword evidence="5" id="KW-0539">Nucleus</keyword>
<evidence type="ECO:0000256" key="1">
    <source>
        <dbReference type="ARBA" id="ARBA00004123"/>
    </source>
</evidence>
<dbReference type="FunFam" id="2.20.25.80:FF:000004">
    <property type="entry name" value="WRKY transcription factor 65"/>
    <property type="match status" value="1"/>
</dbReference>
<feature type="compositionally biased region" description="Polar residues" evidence="6">
    <location>
        <begin position="168"/>
        <end position="192"/>
    </location>
</feature>
<organism evidence="8 9">
    <name type="scientific">Capsicum annuum</name>
    <name type="common">Capsicum pepper</name>
    <dbReference type="NCBI Taxonomy" id="4072"/>
    <lineage>
        <taxon>Eukaryota</taxon>
        <taxon>Viridiplantae</taxon>
        <taxon>Streptophyta</taxon>
        <taxon>Embryophyta</taxon>
        <taxon>Tracheophyta</taxon>
        <taxon>Spermatophyta</taxon>
        <taxon>Magnoliopsida</taxon>
        <taxon>eudicotyledons</taxon>
        <taxon>Gunneridae</taxon>
        <taxon>Pentapetalae</taxon>
        <taxon>asterids</taxon>
        <taxon>lamiids</taxon>
        <taxon>Solanales</taxon>
        <taxon>Solanaceae</taxon>
        <taxon>Solanoideae</taxon>
        <taxon>Capsiceae</taxon>
        <taxon>Capsicum</taxon>
    </lineage>
</organism>
<feature type="region of interest" description="Disordered" evidence="6">
    <location>
        <begin position="168"/>
        <end position="221"/>
    </location>
</feature>
<dbReference type="PANTHER" id="PTHR32096">
    <property type="entry name" value="WRKY TRANSCRIPTION FACTOR 30-RELATED-RELATED"/>
    <property type="match status" value="1"/>
</dbReference>
<name>A0A2G3AK14_CAPAN</name>
<evidence type="ECO:0000256" key="5">
    <source>
        <dbReference type="ARBA" id="ARBA00023242"/>
    </source>
</evidence>
<evidence type="ECO:0000256" key="6">
    <source>
        <dbReference type="SAM" id="MobiDB-lite"/>
    </source>
</evidence>
<evidence type="ECO:0000259" key="7">
    <source>
        <dbReference type="PROSITE" id="PS50811"/>
    </source>
</evidence>
<gene>
    <name evidence="8" type="ORF">T459_02459</name>
</gene>
<dbReference type="InterPro" id="IPR003657">
    <property type="entry name" value="WRKY_dom"/>
</dbReference>
<evidence type="ECO:0000313" key="8">
    <source>
        <dbReference type="EMBL" id="PHT94577.1"/>
    </source>
</evidence>